<name>A0A841JD25_9SPHI</name>
<sequence length="182" mass="19622">MKKKFKLMSAVMILLSISCSVWAQVGKNQVTYTIDGGTFHHQLITINADPKVMENGAFTNTVGNYLEINLGDKAMNIKNGTKWGLNIVFNKVSTGAAKVNDPIPKGVLDHQVYFNLEVQVNGETKFLGIDLQKPAKTPGTITITRFGSVGGTVEGDFQGTVIDAAGIKYTITGGHFVASRKS</sequence>
<organism evidence="2 3">
    <name type="scientific">Mucilaginibacter lappiensis</name>
    <dbReference type="NCBI Taxonomy" id="354630"/>
    <lineage>
        <taxon>Bacteria</taxon>
        <taxon>Pseudomonadati</taxon>
        <taxon>Bacteroidota</taxon>
        <taxon>Sphingobacteriia</taxon>
        <taxon>Sphingobacteriales</taxon>
        <taxon>Sphingobacteriaceae</taxon>
        <taxon>Mucilaginibacter</taxon>
    </lineage>
</organism>
<dbReference type="RefSeq" id="WP_183585577.1">
    <property type="nucleotide sequence ID" value="NZ_JACHCA010000002.1"/>
</dbReference>
<accession>A0A841JD25</accession>
<dbReference type="EMBL" id="JACHCA010000002">
    <property type="protein sequence ID" value="MBB6126498.1"/>
    <property type="molecule type" value="Genomic_DNA"/>
</dbReference>
<evidence type="ECO:0000313" key="2">
    <source>
        <dbReference type="EMBL" id="MBB6126498.1"/>
    </source>
</evidence>
<gene>
    <name evidence="2" type="ORF">HDF22_000603</name>
</gene>
<dbReference type="AlphaFoldDB" id="A0A841JD25"/>
<protein>
    <submittedName>
        <fullName evidence="2">Uncharacterized protein</fullName>
    </submittedName>
</protein>
<reference evidence="2 3" key="1">
    <citation type="submission" date="2020-08" db="EMBL/GenBank/DDBJ databases">
        <title>Genomic Encyclopedia of Type Strains, Phase IV (KMG-V): Genome sequencing to study the core and pangenomes of soil and plant-associated prokaryotes.</title>
        <authorList>
            <person name="Whitman W."/>
        </authorList>
    </citation>
    <scope>NUCLEOTIDE SEQUENCE [LARGE SCALE GENOMIC DNA]</scope>
    <source>
        <strain evidence="2 3">MP601</strain>
    </source>
</reference>
<feature type="signal peptide" evidence="1">
    <location>
        <begin position="1"/>
        <end position="23"/>
    </location>
</feature>
<dbReference type="PROSITE" id="PS51257">
    <property type="entry name" value="PROKAR_LIPOPROTEIN"/>
    <property type="match status" value="1"/>
</dbReference>
<feature type="chain" id="PRO_5032745968" evidence="1">
    <location>
        <begin position="24"/>
        <end position="182"/>
    </location>
</feature>
<evidence type="ECO:0000313" key="3">
    <source>
        <dbReference type="Proteomes" id="UP000548326"/>
    </source>
</evidence>
<keyword evidence="1" id="KW-0732">Signal</keyword>
<proteinExistence type="predicted"/>
<dbReference type="Proteomes" id="UP000548326">
    <property type="component" value="Unassembled WGS sequence"/>
</dbReference>
<evidence type="ECO:0000256" key="1">
    <source>
        <dbReference type="SAM" id="SignalP"/>
    </source>
</evidence>
<comment type="caution">
    <text evidence="2">The sequence shown here is derived from an EMBL/GenBank/DDBJ whole genome shotgun (WGS) entry which is preliminary data.</text>
</comment>